<reference evidence="1 2" key="1">
    <citation type="journal article" date="2012" name="Genet. Mol. Biol.">
        <title>Analysis of 16S rRNA and mxaF genes revealing insights into Methylobacterium niche-specific plant association.</title>
        <authorList>
            <person name="Dourado M.N."/>
            <person name="Andreote F.D."/>
            <person name="Dini-Andreote F."/>
            <person name="Conti R."/>
            <person name="Araujo J.M."/>
            <person name="Araujo W.L."/>
        </authorList>
    </citation>
    <scope>NUCLEOTIDE SEQUENCE [LARGE SCALE GENOMIC DNA]</scope>
    <source>
        <strain evidence="1 2">SR1.6/4</strain>
    </source>
</reference>
<evidence type="ECO:0000313" key="2">
    <source>
        <dbReference type="Proteomes" id="UP001349262"/>
    </source>
</evidence>
<proteinExistence type="predicted"/>
<dbReference type="Proteomes" id="UP001349262">
    <property type="component" value="Unassembled WGS sequence"/>
</dbReference>
<dbReference type="EMBL" id="MLBY01000004">
    <property type="protein sequence ID" value="MEE7457296.1"/>
    <property type="molecule type" value="Genomic_DNA"/>
</dbReference>
<protein>
    <submittedName>
        <fullName evidence="1">Uncharacterized protein</fullName>
    </submittedName>
</protein>
<name>A0ABU7T9H8_9HYPH</name>
<organism evidence="1 2">
    <name type="scientific">Methylobacterium radiotolerans</name>
    <dbReference type="NCBI Taxonomy" id="31998"/>
    <lineage>
        <taxon>Bacteria</taxon>
        <taxon>Pseudomonadati</taxon>
        <taxon>Pseudomonadota</taxon>
        <taxon>Alphaproteobacteria</taxon>
        <taxon>Hyphomicrobiales</taxon>
        <taxon>Methylobacteriaceae</taxon>
        <taxon>Methylobacterium</taxon>
    </lineage>
</organism>
<accession>A0ABU7T9H8</accession>
<keyword evidence="2" id="KW-1185">Reference proteome</keyword>
<gene>
    <name evidence="1" type="ORF">MRSR164_11040</name>
</gene>
<sequence>MADFTDLIARAVTPSMGREEREQVYTVVRQAVQRLQDRENLAPDDPRILLQRHLIEETIRDVEFDIIRFLTLRKIEQARMAQNAEYEAQFTQSKKR</sequence>
<evidence type="ECO:0000313" key="1">
    <source>
        <dbReference type="EMBL" id="MEE7457296.1"/>
    </source>
</evidence>
<comment type="caution">
    <text evidence="1">The sequence shown here is derived from an EMBL/GenBank/DDBJ whole genome shotgun (WGS) entry which is preliminary data.</text>
</comment>